<organism evidence="2 3">
    <name type="scientific">Povalibacter uvarum</name>
    <dbReference type="NCBI Taxonomy" id="732238"/>
    <lineage>
        <taxon>Bacteria</taxon>
        <taxon>Pseudomonadati</taxon>
        <taxon>Pseudomonadota</taxon>
        <taxon>Gammaproteobacteria</taxon>
        <taxon>Steroidobacterales</taxon>
        <taxon>Steroidobacteraceae</taxon>
        <taxon>Povalibacter</taxon>
    </lineage>
</organism>
<evidence type="ECO:0000256" key="1">
    <source>
        <dbReference type="SAM" id="SignalP"/>
    </source>
</evidence>
<keyword evidence="3" id="KW-1185">Reference proteome</keyword>
<feature type="signal peptide" evidence="1">
    <location>
        <begin position="1"/>
        <end position="22"/>
    </location>
</feature>
<evidence type="ECO:0000313" key="2">
    <source>
        <dbReference type="EMBL" id="MBB6096349.1"/>
    </source>
</evidence>
<comment type="caution">
    <text evidence="2">The sequence shown here is derived from an EMBL/GenBank/DDBJ whole genome shotgun (WGS) entry which is preliminary data.</text>
</comment>
<dbReference type="EMBL" id="JACHHZ010000007">
    <property type="protein sequence ID" value="MBB6096349.1"/>
    <property type="molecule type" value="Genomic_DNA"/>
</dbReference>
<feature type="chain" id="PRO_5032424656" description="DUF4136 domain-containing protein" evidence="1">
    <location>
        <begin position="23"/>
        <end position="208"/>
    </location>
</feature>
<reference evidence="2 3" key="1">
    <citation type="submission" date="2020-08" db="EMBL/GenBank/DDBJ databases">
        <title>Genomic Encyclopedia of Type Strains, Phase IV (KMG-IV): sequencing the most valuable type-strain genomes for metagenomic binning, comparative biology and taxonomic classification.</title>
        <authorList>
            <person name="Goeker M."/>
        </authorList>
    </citation>
    <scope>NUCLEOTIDE SEQUENCE [LARGE SCALE GENOMIC DNA]</scope>
    <source>
        <strain evidence="2 3">DSM 26723</strain>
    </source>
</reference>
<accession>A0A841HVR6</accession>
<dbReference type="PROSITE" id="PS51257">
    <property type="entry name" value="PROKAR_LIPOPROTEIN"/>
    <property type="match status" value="1"/>
</dbReference>
<name>A0A841HVR6_9GAMM</name>
<dbReference type="AlphaFoldDB" id="A0A841HVR6"/>
<proteinExistence type="predicted"/>
<keyword evidence="1" id="KW-0732">Signal</keyword>
<protein>
    <recommendedName>
        <fullName evidence="4">DUF4136 domain-containing protein</fullName>
    </recommendedName>
</protein>
<dbReference type="RefSeq" id="WP_184335733.1">
    <property type="nucleotide sequence ID" value="NZ_JACHHZ010000007.1"/>
</dbReference>
<evidence type="ECO:0008006" key="4">
    <source>
        <dbReference type="Google" id="ProtNLM"/>
    </source>
</evidence>
<sequence length="208" mass="22329">MIAGTRLLPFLCALLLTGCASSTFTTTWKTPDATPLGFKGEKVVAAVLMKDPAARKLAEDRLAMQISMRGAEGRTLYSLVPDATPGNEAQAKAALEAAGVKGAVVMRPVHVDRTVTVTEPYEAETYASFWGGYYGYGVSLSYSSPREATVNEKMVVYVETLVYSLEQNKLVWGGLSTSEDPDTLAQLIEELSVAAAAELEKQGLIKAR</sequence>
<evidence type="ECO:0000313" key="3">
    <source>
        <dbReference type="Proteomes" id="UP000588068"/>
    </source>
</evidence>
<dbReference type="Proteomes" id="UP000588068">
    <property type="component" value="Unassembled WGS sequence"/>
</dbReference>
<gene>
    <name evidence="2" type="ORF">HNQ60_005271</name>
</gene>